<protein>
    <recommendedName>
        <fullName evidence="3">MYM-type Zinc finger with FCS sequence motif-containing protein</fullName>
    </recommendedName>
</protein>
<organism evidence="1 2">
    <name type="scientific">Haloarchaeobius litoreus</name>
    <dbReference type="NCBI Taxonomy" id="755306"/>
    <lineage>
        <taxon>Archaea</taxon>
        <taxon>Methanobacteriati</taxon>
        <taxon>Methanobacteriota</taxon>
        <taxon>Stenosarchaea group</taxon>
        <taxon>Halobacteria</taxon>
        <taxon>Halobacteriales</taxon>
        <taxon>Halorubellaceae</taxon>
        <taxon>Haloarchaeobius</taxon>
    </lineage>
</organism>
<dbReference type="AlphaFoldDB" id="A0ABD6DEW0"/>
<sequence length="56" mass="6325">MTTPCEYCDSPVEHHDPVYVREGEGEERAFCNYACLTSYVDDEGLTTGNCCRWSPS</sequence>
<gene>
    <name evidence="1" type="ORF">ACFSBL_03635</name>
</gene>
<keyword evidence="2" id="KW-1185">Reference proteome</keyword>
<proteinExistence type="predicted"/>
<evidence type="ECO:0008006" key="3">
    <source>
        <dbReference type="Google" id="ProtNLM"/>
    </source>
</evidence>
<name>A0ABD6DEW0_9EURY</name>
<evidence type="ECO:0000313" key="1">
    <source>
        <dbReference type="EMBL" id="MFD1644767.1"/>
    </source>
</evidence>
<accession>A0ABD6DEW0</accession>
<evidence type="ECO:0000313" key="2">
    <source>
        <dbReference type="Proteomes" id="UP001597034"/>
    </source>
</evidence>
<dbReference type="EMBL" id="JBHUDO010000001">
    <property type="protein sequence ID" value="MFD1644767.1"/>
    <property type="molecule type" value="Genomic_DNA"/>
</dbReference>
<dbReference type="Proteomes" id="UP001597034">
    <property type="component" value="Unassembled WGS sequence"/>
</dbReference>
<reference evidence="1 2" key="1">
    <citation type="journal article" date="2019" name="Int. J. Syst. Evol. Microbiol.">
        <title>The Global Catalogue of Microorganisms (GCM) 10K type strain sequencing project: providing services to taxonomists for standard genome sequencing and annotation.</title>
        <authorList>
            <consortium name="The Broad Institute Genomics Platform"/>
            <consortium name="The Broad Institute Genome Sequencing Center for Infectious Disease"/>
            <person name="Wu L."/>
            <person name="Ma J."/>
        </authorList>
    </citation>
    <scope>NUCLEOTIDE SEQUENCE [LARGE SCALE GENOMIC DNA]</scope>
    <source>
        <strain evidence="1 2">CGMCC 1.10390</strain>
    </source>
</reference>
<dbReference type="RefSeq" id="WP_256400018.1">
    <property type="nucleotide sequence ID" value="NZ_JANHJR010000002.1"/>
</dbReference>
<comment type="caution">
    <text evidence="1">The sequence shown here is derived from an EMBL/GenBank/DDBJ whole genome shotgun (WGS) entry which is preliminary data.</text>
</comment>